<organism evidence="3 4">
    <name type="scientific">Helicobacter cappadocius</name>
    <dbReference type="NCBI Taxonomy" id="3063998"/>
    <lineage>
        <taxon>Bacteria</taxon>
        <taxon>Pseudomonadati</taxon>
        <taxon>Campylobacterota</taxon>
        <taxon>Epsilonproteobacteria</taxon>
        <taxon>Campylobacterales</taxon>
        <taxon>Helicobacteraceae</taxon>
        <taxon>Helicobacter</taxon>
    </lineage>
</organism>
<evidence type="ECO:0000259" key="1">
    <source>
        <dbReference type="Pfam" id="PF09917"/>
    </source>
</evidence>
<keyword evidence="5" id="KW-1185">Reference proteome</keyword>
<protein>
    <submittedName>
        <fullName evidence="3">DUF2147 domain-containing protein</fullName>
    </submittedName>
</protein>
<reference evidence="2 4" key="3">
    <citation type="journal article" date="2024" name="Syst. Appl. Microbiol.">
        <title>Helicobacter cappadocius sp. nov., from lizards: The first psychrotrophic Helicobacter species.</title>
        <authorList>
            <person name="Aydin F."/>
            <person name="Tarhane S."/>
            <person name="Karakaya E."/>
            <person name="Abay S."/>
            <person name="Kayman T."/>
            <person name="Guran O."/>
            <person name="Bozkurt E."/>
            <person name="Uzum N."/>
            <person name="Avci A."/>
            <person name="Olgun K."/>
            <person name="Jablonski D."/>
            <person name="Guran C."/>
            <person name="Burcin Saticioglu I."/>
        </authorList>
    </citation>
    <scope>NUCLEOTIDE SEQUENCE [LARGE SCALE GENOMIC DNA]</scope>
    <source>
        <strain evidence="2">Faydin-H75</strain>
        <strain evidence="4">faydin-H76</strain>
    </source>
</reference>
<sequence>MKYGIIVLFFLNFLFGNELVGVYQSQSFLFFKSAYVEFFKINGEYYAYGLENADHSPPKKDSKNPNPELRNRNDKGVVFLYDLIQTSPNNYKNGKAYNFYDGRTYYVRIHQRKNGDLDFYSSIDSTGYIGKTFLWKKLTEEEVKERGIKRPNFQEVLSTISQINH</sequence>
<dbReference type="Pfam" id="PF09917">
    <property type="entry name" value="DUF2147"/>
    <property type="match status" value="1"/>
</dbReference>
<evidence type="ECO:0000313" key="4">
    <source>
        <dbReference type="Proteomes" id="UP001177258"/>
    </source>
</evidence>
<feature type="domain" description="DUF2147" evidence="1">
    <location>
        <begin position="23"/>
        <end position="137"/>
    </location>
</feature>
<evidence type="ECO:0000313" key="5">
    <source>
        <dbReference type="Proteomes" id="UP001240777"/>
    </source>
</evidence>
<name>A0AA90PL55_9HELI</name>
<dbReference type="EMBL" id="JAUYZK010000010">
    <property type="protein sequence ID" value="MDP2539475.1"/>
    <property type="molecule type" value="Genomic_DNA"/>
</dbReference>
<dbReference type="Proteomes" id="UP001240777">
    <property type="component" value="Unassembled WGS sequence"/>
</dbReference>
<dbReference type="AlphaFoldDB" id="A0AA90PL55"/>
<dbReference type="Gene3D" id="2.40.128.520">
    <property type="match status" value="1"/>
</dbReference>
<reference evidence="3 5" key="1">
    <citation type="submission" date="2023-07" db="EMBL/GenBank/DDBJ databases">
        <title>Unpublished Manusciprt.</title>
        <authorList>
            <person name="Aydin F."/>
            <person name="Tarhane S."/>
            <person name="Saticioglu I.B."/>
            <person name="Karakaya E."/>
            <person name="Abay S."/>
            <person name="Guran O."/>
            <person name="Bozkurt E."/>
            <person name="Uzum N."/>
            <person name="Olgun K."/>
            <person name="Jablonski D."/>
        </authorList>
    </citation>
    <scope>NUCLEOTIDE SEQUENCE</scope>
    <source>
        <strain evidence="5">faydin-H75</strain>
        <strain evidence="3">Faydin-H76</strain>
    </source>
</reference>
<proteinExistence type="predicted"/>
<dbReference type="Proteomes" id="UP001177258">
    <property type="component" value="Unassembled WGS sequence"/>
</dbReference>
<dbReference type="InterPro" id="IPR019223">
    <property type="entry name" value="DUF2147"/>
</dbReference>
<accession>A0AA90PL55</accession>
<reference evidence="2" key="2">
    <citation type="submission" date="2023-07" db="EMBL/GenBank/DDBJ databases">
        <authorList>
            <person name="Aydin F."/>
            <person name="Tarhane S."/>
            <person name="Saticioglu I.B."/>
            <person name="Karakaya E."/>
            <person name="Abay S."/>
            <person name="Guran O."/>
            <person name="Bozkurt E."/>
            <person name="Uzum N."/>
            <person name="Olgun K."/>
            <person name="Jablonski D."/>
        </authorList>
    </citation>
    <scope>NUCLEOTIDE SEQUENCE</scope>
    <source>
        <strain evidence="2">Faydin-H75</strain>
    </source>
</reference>
<dbReference type="EMBL" id="JAUPEV010000010">
    <property type="protein sequence ID" value="MDO7253547.1"/>
    <property type="molecule type" value="Genomic_DNA"/>
</dbReference>
<gene>
    <name evidence="2" type="ORF">Q5I04_06445</name>
    <name evidence="3" type="ORF">Q5I06_06775</name>
</gene>
<evidence type="ECO:0000313" key="3">
    <source>
        <dbReference type="EMBL" id="MDP2539475.1"/>
    </source>
</evidence>
<comment type="caution">
    <text evidence="3">The sequence shown here is derived from an EMBL/GenBank/DDBJ whole genome shotgun (WGS) entry which is preliminary data.</text>
</comment>
<evidence type="ECO:0000313" key="2">
    <source>
        <dbReference type="EMBL" id="MDO7253547.1"/>
    </source>
</evidence>
<dbReference type="RefSeq" id="WP_305517390.1">
    <property type="nucleotide sequence ID" value="NZ_JAUPEV010000010.1"/>
</dbReference>